<dbReference type="Pfam" id="PF11138">
    <property type="entry name" value="DUF2911"/>
    <property type="match status" value="1"/>
</dbReference>
<keyword evidence="1" id="KW-0175">Coiled coil</keyword>
<feature type="coiled-coil region" evidence="1">
    <location>
        <begin position="235"/>
        <end position="262"/>
    </location>
</feature>
<evidence type="ECO:0008006" key="5">
    <source>
        <dbReference type="Google" id="ProtNLM"/>
    </source>
</evidence>
<evidence type="ECO:0000256" key="1">
    <source>
        <dbReference type="SAM" id="Coils"/>
    </source>
</evidence>
<protein>
    <recommendedName>
        <fullName evidence="5">DUF2911 domain-containing protein</fullName>
    </recommendedName>
</protein>
<dbReference type="RefSeq" id="WP_091548857.1">
    <property type="nucleotide sequence ID" value="NZ_FONY01000039.1"/>
</dbReference>
<dbReference type="AlphaFoldDB" id="A0A1I2J3S4"/>
<organism evidence="3 4">
    <name type="scientific">Thermoflexibacter ruber</name>
    <dbReference type="NCBI Taxonomy" id="1003"/>
    <lineage>
        <taxon>Bacteria</taxon>
        <taxon>Pseudomonadati</taxon>
        <taxon>Bacteroidota</taxon>
        <taxon>Cytophagia</taxon>
        <taxon>Cytophagales</taxon>
        <taxon>Thermoflexibacteraceae</taxon>
        <taxon>Thermoflexibacter</taxon>
    </lineage>
</organism>
<evidence type="ECO:0000313" key="4">
    <source>
        <dbReference type="Proteomes" id="UP000199513"/>
    </source>
</evidence>
<proteinExistence type="predicted"/>
<dbReference type="InterPro" id="IPR011990">
    <property type="entry name" value="TPR-like_helical_dom_sf"/>
</dbReference>
<dbReference type="OrthoDB" id="978542at2"/>
<feature type="chain" id="PRO_5011698756" description="DUF2911 domain-containing protein" evidence="2">
    <location>
        <begin position="23"/>
        <end position="282"/>
    </location>
</feature>
<keyword evidence="2" id="KW-0732">Signal</keyword>
<dbReference type="Proteomes" id="UP000199513">
    <property type="component" value="Unassembled WGS sequence"/>
</dbReference>
<reference evidence="3 4" key="1">
    <citation type="submission" date="2016-10" db="EMBL/GenBank/DDBJ databases">
        <authorList>
            <person name="de Groot N.N."/>
        </authorList>
    </citation>
    <scope>NUCLEOTIDE SEQUENCE [LARGE SCALE GENOMIC DNA]</scope>
    <source>
        <strain>GEY</strain>
        <strain evidence="4">DSM 9560</strain>
    </source>
</reference>
<feature type="signal peptide" evidence="2">
    <location>
        <begin position="1"/>
        <end position="22"/>
    </location>
</feature>
<gene>
    <name evidence="3" type="ORF">SAMN04488541_103914</name>
</gene>
<evidence type="ECO:0000256" key="2">
    <source>
        <dbReference type="SAM" id="SignalP"/>
    </source>
</evidence>
<evidence type="ECO:0000313" key="3">
    <source>
        <dbReference type="EMBL" id="SFF47586.1"/>
    </source>
</evidence>
<dbReference type="STRING" id="1003.SAMN04488541_103914"/>
<accession>A0A1I2J3S4</accession>
<dbReference type="InterPro" id="IPR021314">
    <property type="entry name" value="DUF2911"/>
</dbReference>
<dbReference type="SUPFAM" id="SSF48452">
    <property type="entry name" value="TPR-like"/>
    <property type="match status" value="1"/>
</dbReference>
<dbReference type="EMBL" id="FONY01000039">
    <property type="protein sequence ID" value="SFF47586.1"/>
    <property type="molecule type" value="Genomic_DNA"/>
</dbReference>
<sequence>MKKLHVVLSVFVLCCCFSLVQAQITPPAPSPAASVTQVVGLTNISVNYSRPSARGRVIFGDLVKYDRVWRTGANQATRISFSDEVTIEGNKLAKGEYAIMSFPNPNEWTVVFSKNLNTGEGNYKQEEDVLRVKVKPMTAANKVETFTISFTDLGMNSANLEFAWENTVVKLKIETDVDAKVEKQIADFTNPNKDANGFFQAASYYFNNNKDINKAYEWIVKSTSMQPQYWTMYLRAQIEMKMKKYKDAMASAEKSMEMAKTANNMQYVEFNEKLLAEAKKMK</sequence>
<name>A0A1I2J3S4_9BACT</name>
<keyword evidence="4" id="KW-1185">Reference proteome</keyword>